<sequence length="155" mass="16645">MSDVESDIRGVMISVSGARLLLPNASVAEVITFAEPEPVGESSPWLLGRVRWRGWRLPVLSFSKLAGLAEESGELGAKVVVIKALGGNPRLPFFALLTQGFPRLVTVSRGRLVAESGEETPLGVLQRVMLNEDSALIPDLDTIEMLVAKALQRAA</sequence>
<reference evidence="2 3" key="1">
    <citation type="submission" date="2019-08" db="EMBL/GenBank/DDBJ databases">
        <authorList>
            <person name="Karlyshev A.V."/>
        </authorList>
    </citation>
    <scope>NUCLEOTIDE SEQUENCE [LARGE SCALE GENOMIC DNA]</scope>
    <source>
        <strain evidence="2 3">Alg18-2.2</strain>
    </source>
</reference>
<comment type="caution">
    <text evidence="2">The sequence shown here is derived from an EMBL/GenBank/DDBJ whole genome shotgun (WGS) entry which is preliminary data.</text>
</comment>
<dbReference type="GO" id="GO:0006935">
    <property type="term" value="P:chemotaxis"/>
    <property type="evidence" value="ECO:0007669"/>
    <property type="project" value="InterPro"/>
</dbReference>
<proteinExistence type="predicted"/>
<name>A0A5C8KJA7_9GAMM</name>
<dbReference type="EMBL" id="VRTS01000009">
    <property type="protein sequence ID" value="TXK60583.1"/>
    <property type="molecule type" value="Genomic_DNA"/>
</dbReference>
<dbReference type="InterPro" id="IPR002545">
    <property type="entry name" value="CheW-lke_dom"/>
</dbReference>
<dbReference type="Proteomes" id="UP000321248">
    <property type="component" value="Unassembled WGS sequence"/>
</dbReference>
<accession>A0A5C8KJA7</accession>
<keyword evidence="3" id="KW-1185">Reference proteome</keyword>
<dbReference type="PROSITE" id="PS50851">
    <property type="entry name" value="CHEW"/>
    <property type="match status" value="1"/>
</dbReference>
<evidence type="ECO:0000313" key="2">
    <source>
        <dbReference type="EMBL" id="TXK60583.1"/>
    </source>
</evidence>
<evidence type="ECO:0000313" key="3">
    <source>
        <dbReference type="Proteomes" id="UP000321248"/>
    </source>
</evidence>
<protein>
    <submittedName>
        <fullName evidence="2">Chemotaxis protein CheW</fullName>
    </submittedName>
</protein>
<feature type="domain" description="CheW-like" evidence="1">
    <location>
        <begin position="7"/>
        <end position="151"/>
    </location>
</feature>
<gene>
    <name evidence="2" type="ORF">FU658_12495</name>
</gene>
<evidence type="ECO:0000259" key="1">
    <source>
        <dbReference type="PROSITE" id="PS50851"/>
    </source>
</evidence>
<organism evidence="2 3">
    <name type="scientific">Alkalisalibacterium limincola</name>
    <dbReference type="NCBI Taxonomy" id="2699169"/>
    <lineage>
        <taxon>Bacteria</taxon>
        <taxon>Pseudomonadati</taxon>
        <taxon>Pseudomonadota</taxon>
        <taxon>Gammaproteobacteria</taxon>
        <taxon>Lysobacterales</taxon>
        <taxon>Lysobacteraceae</taxon>
        <taxon>Alkalisalibacterium</taxon>
    </lineage>
</organism>
<dbReference type="AlphaFoldDB" id="A0A5C8KJA7"/>
<dbReference type="SMART" id="SM00260">
    <property type="entry name" value="CheW"/>
    <property type="match status" value="1"/>
</dbReference>
<dbReference type="InterPro" id="IPR036061">
    <property type="entry name" value="CheW-like_dom_sf"/>
</dbReference>
<dbReference type="Pfam" id="PF01584">
    <property type="entry name" value="CheW"/>
    <property type="match status" value="1"/>
</dbReference>
<dbReference type="OrthoDB" id="5765252at2"/>
<dbReference type="Gene3D" id="2.40.50.180">
    <property type="entry name" value="CheA-289, Domain 4"/>
    <property type="match status" value="1"/>
</dbReference>
<dbReference type="SUPFAM" id="SSF50341">
    <property type="entry name" value="CheW-like"/>
    <property type="match status" value="1"/>
</dbReference>
<dbReference type="GO" id="GO:0007165">
    <property type="term" value="P:signal transduction"/>
    <property type="evidence" value="ECO:0007669"/>
    <property type="project" value="InterPro"/>
</dbReference>
<dbReference type="RefSeq" id="WP_147892374.1">
    <property type="nucleotide sequence ID" value="NZ_VRTS01000009.1"/>
</dbReference>